<sequence length="392" mass="44372">MVSLFEAQKLRLQGFAYKSGYRPVLSLPHWNCRFTHFNNHLPNSSTIPIKRKMPYDYTCSGSNVVIITHWGPLASKGQYESHGPYHIAAVVYGRGDKGIVSYNIAEKLQITDGKQVTKVPPVVWISWTFKGLNQNLETSQVRIVPGLKQDLVLGDSTDEIYRSFHISTPEETVSHQFITRNDFEKHGILTANKRSENKLKSLISLYLSKTQLDKVKSDVASSKPEEIERPSESSSELSPGSTLDSISNTGTDADNWVMDFGNSIPSGSLPQLSYLDTPDQTCGTCCNSAAHLGRTHSKPGLKDCDEDRGWEVPHDSVSHTSQADSPMSNWSFVNKEPGEMKDQEVIQQCQRSDFETHPGHSFWVWDRQRQLWRRRGRSGLDERDWFTELPRQ</sequence>
<reference evidence="2" key="2">
    <citation type="submission" date="2021-03" db="EMBL/GenBank/DDBJ databases">
        <authorList>
            <person name="Alouane T."/>
            <person name="Langin T."/>
            <person name="Bonhomme L."/>
        </authorList>
    </citation>
    <scope>NUCLEOTIDE SEQUENCE</scope>
    <source>
        <strain evidence="2">MDC_Fg202</strain>
    </source>
</reference>
<dbReference type="AlphaFoldDB" id="A0A4E9DQT1"/>
<evidence type="ECO:0000256" key="1">
    <source>
        <dbReference type="SAM" id="MobiDB-lite"/>
    </source>
</evidence>
<organism evidence="3">
    <name type="scientific">Gibberella zeae</name>
    <name type="common">Wheat head blight fungus</name>
    <name type="synonym">Fusarium graminearum</name>
    <dbReference type="NCBI Taxonomy" id="5518"/>
    <lineage>
        <taxon>Eukaryota</taxon>
        <taxon>Fungi</taxon>
        <taxon>Dikarya</taxon>
        <taxon>Ascomycota</taxon>
        <taxon>Pezizomycotina</taxon>
        <taxon>Sordariomycetes</taxon>
        <taxon>Hypocreomycetidae</taxon>
        <taxon>Hypocreales</taxon>
        <taxon>Nectriaceae</taxon>
        <taxon>Fusarium</taxon>
    </lineage>
</organism>
<gene>
    <name evidence="3" type="ORF">FUG_LOCUS711</name>
    <name evidence="2" type="ORF">MDCFG202_LOCUS142833</name>
</gene>
<proteinExistence type="predicted"/>
<feature type="compositionally biased region" description="Basic and acidic residues" evidence="1">
    <location>
        <begin position="217"/>
        <end position="231"/>
    </location>
</feature>
<evidence type="ECO:0000313" key="2">
    <source>
        <dbReference type="EMBL" id="CAG1976470.1"/>
    </source>
</evidence>
<evidence type="ECO:0000313" key="3">
    <source>
        <dbReference type="EMBL" id="VIO51939.1"/>
    </source>
</evidence>
<dbReference type="EMBL" id="CAAKMV010000011">
    <property type="protein sequence ID" value="VIO51939.1"/>
    <property type="molecule type" value="Genomic_DNA"/>
</dbReference>
<name>A0A4E9DQT1_GIBZA</name>
<feature type="compositionally biased region" description="Low complexity" evidence="1">
    <location>
        <begin position="232"/>
        <end position="241"/>
    </location>
</feature>
<feature type="region of interest" description="Disordered" evidence="1">
    <location>
        <begin position="217"/>
        <end position="250"/>
    </location>
</feature>
<dbReference type="Proteomes" id="UP000746612">
    <property type="component" value="Unassembled WGS sequence"/>
</dbReference>
<dbReference type="EMBL" id="CAJPIJ010000104">
    <property type="protein sequence ID" value="CAG1976470.1"/>
    <property type="molecule type" value="Genomic_DNA"/>
</dbReference>
<accession>A0A4E9DQT1</accession>
<reference evidence="3" key="1">
    <citation type="submission" date="2019-04" db="EMBL/GenBank/DDBJ databases">
        <authorList>
            <person name="Melise S."/>
            <person name="Noan J."/>
            <person name="Okalmin O."/>
        </authorList>
    </citation>
    <scope>NUCLEOTIDE SEQUENCE</scope>
    <source>
        <strain evidence="3">FN9</strain>
    </source>
</reference>
<protein>
    <submittedName>
        <fullName evidence="3">Uncharacterized protein</fullName>
    </submittedName>
</protein>